<organism evidence="1 2">
    <name type="scientific">Caerostris extrusa</name>
    <name type="common">Bark spider</name>
    <name type="synonym">Caerostris bankana</name>
    <dbReference type="NCBI Taxonomy" id="172846"/>
    <lineage>
        <taxon>Eukaryota</taxon>
        <taxon>Metazoa</taxon>
        <taxon>Ecdysozoa</taxon>
        <taxon>Arthropoda</taxon>
        <taxon>Chelicerata</taxon>
        <taxon>Arachnida</taxon>
        <taxon>Araneae</taxon>
        <taxon>Araneomorphae</taxon>
        <taxon>Entelegynae</taxon>
        <taxon>Araneoidea</taxon>
        <taxon>Araneidae</taxon>
        <taxon>Caerostris</taxon>
    </lineage>
</organism>
<sequence length="181" mass="21722">MRVDDTPDDIFQYMDQIADIIDRCIENRCDQFRLVQQSAFKHASVDPKNLTIYGYIAREPLITELLERLRISRMGSDILWALYKKLEEEAQKYQHPTLLDRLDMDMKLKVESFSDSVNREVLDVYSLKLTLQHNIDAFMYYNNIYDEQYMMIFNVNYFKPTTIFMLEKYLPLSIQIINKNF</sequence>
<reference evidence="1 2" key="1">
    <citation type="submission" date="2021-06" db="EMBL/GenBank/DDBJ databases">
        <title>Caerostris extrusa draft genome.</title>
        <authorList>
            <person name="Kono N."/>
            <person name="Arakawa K."/>
        </authorList>
    </citation>
    <scope>NUCLEOTIDE SEQUENCE [LARGE SCALE GENOMIC DNA]</scope>
</reference>
<gene>
    <name evidence="1" type="ORF">CEXT_612521</name>
</gene>
<proteinExistence type="predicted"/>
<dbReference type="Proteomes" id="UP001054945">
    <property type="component" value="Unassembled WGS sequence"/>
</dbReference>
<dbReference type="EMBL" id="BPLR01000446">
    <property type="protein sequence ID" value="GIY94878.1"/>
    <property type="molecule type" value="Genomic_DNA"/>
</dbReference>
<name>A0AAV4XMB5_CAEEX</name>
<dbReference type="AlphaFoldDB" id="A0AAV4XMB5"/>
<protein>
    <submittedName>
        <fullName evidence="1">Uncharacterized protein</fullName>
    </submittedName>
</protein>
<accession>A0AAV4XMB5</accession>
<comment type="caution">
    <text evidence="1">The sequence shown here is derived from an EMBL/GenBank/DDBJ whole genome shotgun (WGS) entry which is preliminary data.</text>
</comment>
<evidence type="ECO:0000313" key="2">
    <source>
        <dbReference type="Proteomes" id="UP001054945"/>
    </source>
</evidence>
<keyword evidence="2" id="KW-1185">Reference proteome</keyword>
<evidence type="ECO:0000313" key="1">
    <source>
        <dbReference type="EMBL" id="GIY94878.1"/>
    </source>
</evidence>